<feature type="region of interest" description="Disordered" evidence="11">
    <location>
        <begin position="1"/>
        <end position="95"/>
    </location>
</feature>
<dbReference type="InterPro" id="IPR013083">
    <property type="entry name" value="Znf_RING/FYVE/PHD"/>
</dbReference>
<proteinExistence type="inferred from homology"/>
<feature type="compositionally biased region" description="Low complexity" evidence="11">
    <location>
        <begin position="45"/>
        <end position="60"/>
    </location>
</feature>
<dbReference type="PANTHER" id="PTHR13931:SF2">
    <property type="entry name" value="UBIQUITIN CONJUGATION FACTOR E4 B"/>
    <property type="match status" value="1"/>
</dbReference>
<dbReference type="SMART" id="SM00504">
    <property type="entry name" value="Ubox"/>
    <property type="match status" value="1"/>
</dbReference>
<evidence type="ECO:0000256" key="8">
    <source>
        <dbReference type="ARBA" id="ARBA00022679"/>
    </source>
</evidence>
<evidence type="ECO:0000256" key="6">
    <source>
        <dbReference type="ARBA" id="ARBA00012483"/>
    </source>
</evidence>
<dbReference type="InterPro" id="IPR045132">
    <property type="entry name" value="UBE4"/>
</dbReference>
<comment type="subcellular location">
    <subcellularLocation>
        <location evidence="3">Cytoplasm</location>
    </subcellularLocation>
    <subcellularLocation>
        <location evidence="2">Nucleus</location>
    </subcellularLocation>
</comment>
<dbReference type="OMA" id="WLTEIAM"/>
<dbReference type="Pfam" id="PF10408">
    <property type="entry name" value="Ufd2P_core"/>
    <property type="match status" value="1"/>
</dbReference>
<dbReference type="Proteomes" id="UP000184267">
    <property type="component" value="Unassembled WGS sequence"/>
</dbReference>
<dbReference type="GO" id="GO:0006511">
    <property type="term" value="P:ubiquitin-dependent protein catabolic process"/>
    <property type="evidence" value="ECO:0007669"/>
    <property type="project" value="InterPro"/>
</dbReference>
<reference evidence="13 14" key="1">
    <citation type="submission" date="2016-10" db="EMBL/GenBank/DDBJ databases">
        <title>Genome sequence of the basidiomycete white-rot fungus Trametes pubescens.</title>
        <authorList>
            <person name="Makela M.R."/>
            <person name="Granchi Z."/>
            <person name="Peng M."/>
            <person name="De Vries R.P."/>
            <person name="Grigoriev I."/>
            <person name="Riley R."/>
            <person name="Hilden K."/>
        </authorList>
    </citation>
    <scope>NUCLEOTIDE SEQUENCE [LARGE SCALE GENOMIC DNA]</scope>
    <source>
        <strain evidence="13 14">FBCC735</strain>
    </source>
</reference>
<evidence type="ECO:0000256" key="10">
    <source>
        <dbReference type="ARBA" id="ARBA00023242"/>
    </source>
</evidence>
<dbReference type="GO" id="GO:0000209">
    <property type="term" value="P:protein polyubiquitination"/>
    <property type="evidence" value="ECO:0007669"/>
    <property type="project" value="TreeGrafter"/>
</dbReference>
<keyword evidence="7" id="KW-0963">Cytoplasm</keyword>
<dbReference type="GO" id="GO:0034450">
    <property type="term" value="F:ubiquitin-ubiquitin ligase activity"/>
    <property type="evidence" value="ECO:0007669"/>
    <property type="project" value="InterPro"/>
</dbReference>
<comment type="similarity">
    <text evidence="5">Belongs to the ubiquitin conjugation factor E4 family.</text>
</comment>
<feature type="compositionally biased region" description="Pro residues" evidence="11">
    <location>
        <begin position="84"/>
        <end position="95"/>
    </location>
</feature>
<dbReference type="Pfam" id="PF04564">
    <property type="entry name" value="U-box"/>
    <property type="match status" value="1"/>
</dbReference>
<dbReference type="GO" id="GO:0005634">
    <property type="term" value="C:nucleus"/>
    <property type="evidence" value="ECO:0007669"/>
    <property type="project" value="UniProtKB-SubCell"/>
</dbReference>
<evidence type="ECO:0000313" key="13">
    <source>
        <dbReference type="EMBL" id="OJT14674.1"/>
    </source>
</evidence>
<dbReference type="GO" id="GO:0000151">
    <property type="term" value="C:ubiquitin ligase complex"/>
    <property type="evidence" value="ECO:0007669"/>
    <property type="project" value="InterPro"/>
</dbReference>
<keyword evidence="10" id="KW-0539">Nucleus</keyword>
<keyword evidence="14" id="KW-1185">Reference proteome</keyword>
<dbReference type="CDD" id="cd16657">
    <property type="entry name" value="RING-Ubox_UBE4A"/>
    <property type="match status" value="1"/>
</dbReference>
<organism evidence="13 14">
    <name type="scientific">Trametes pubescens</name>
    <name type="common">White-rot fungus</name>
    <dbReference type="NCBI Taxonomy" id="154538"/>
    <lineage>
        <taxon>Eukaryota</taxon>
        <taxon>Fungi</taxon>
        <taxon>Dikarya</taxon>
        <taxon>Basidiomycota</taxon>
        <taxon>Agaricomycotina</taxon>
        <taxon>Agaricomycetes</taxon>
        <taxon>Polyporales</taxon>
        <taxon>Polyporaceae</taxon>
        <taxon>Trametes</taxon>
    </lineage>
</organism>
<evidence type="ECO:0000256" key="4">
    <source>
        <dbReference type="ARBA" id="ARBA00004906"/>
    </source>
</evidence>
<evidence type="ECO:0000256" key="1">
    <source>
        <dbReference type="ARBA" id="ARBA00000900"/>
    </source>
</evidence>
<evidence type="ECO:0000256" key="7">
    <source>
        <dbReference type="ARBA" id="ARBA00022490"/>
    </source>
</evidence>
<dbReference type="FunFam" id="3.30.40.10:FF:000055">
    <property type="entry name" value="Ubiquitin conjugation factor e4 a"/>
    <property type="match status" value="1"/>
</dbReference>
<evidence type="ECO:0000256" key="9">
    <source>
        <dbReference type="ARBA" id="ARBA00022786"/>
    </source>
</evidence>
<evidence type="ECO:0000256" key="11">
    <source>
        <dbReference type="SAM" id="MobiDB-lite"/>
    </source>
</evidence>
<dbReference type="OrthoDB" id="20295at2759"/>
<dbReference type="InterPro" id="IPR003613">
    <property type="entry name" value="Ubox_domain"/>
</dbReference>
<dbReference type="EC" id="2.3.2.27" evidence="6"/>
<accession>A0A1M2W491</accession>
<comment type="catalytic activity">
    <reaction evidence="1">
        <text>S-ubiquitinyl-[E2 ubiquitin-conjugating enzyme]-L-cysteine + [acceptor protein]-L-lysine = [E2 ubiquitin-conjugating enzyme]-L-cysteine + N(6)-ubiquitinyl-[acceptor protein]-L-lysine.</text>
        <dbReference type="EC" id="2.3.2.27"/>
    </reaction>
</comment>
<dbReference type="InterPro" id="IPR019474">
    <property type="entry name" value="Ub_conjug_fac_E4_core"/>
</dbReference>
<evidence type="ECO:0000259" key="12">
    <source>
        <dbReference type="PROSITE" id="PS51698"/>
    </source>
</evidence>
<gene>
    <name evidence="13" type="ORF">TRAPUB_8727</name>
</gene>
<dbReference type="STRING" id="154538.A0A1M2W491"/>
<comment type="caution">
    <text evidence="13">The sequence shown here is derived from an EMBL/GenBank/DDBJ whole genome shotgun (WGS) entry which is preliminary data.</text>
</comment>
<name>A0A1M2W491_TRAPU</name>
<dbReference type="PANTHER" id="PTHR13931">
    <property type="entry name" value="UBIQUITINATION FACTOR E4"/>
    <property type="match status" value="1"/>
</dbReference>
<dbReference type="Gene3D" id="3.30.40.10">
    <property type="entry name" value="Zinc/RING finger domain, C3HC4 (zinc finger)"/>
    <property type="match status" value="1"/>
</dbReference>
<sequence length="1117" mass="125490">MVGRPRREKGELRDNEQSQQAVGVDKEDRDASGIRLKRLAKLQGAASASTTPTASTSASPAPSPTPPQPKPAPPPRAPAVQKRPAPPVAAAPSPVPIKKKAPAVAAPVHLDLPTWEDETISNVFNVTLKKEVAERTGYEVVWLKSLAEELQGEGVSLQLSSEIADRTLIARLEMDPQSMSDDLEYLPVLASLPPQQTVTEYLVKCWKRLNSVRAGLPRKNYIPLEQQQALEILDKLRDLIISYTGLTLQEPEMFPQPPGKLLGPAELVPSLMSLSTLSGPYLATSASQTLLDGSEIEQFLQDLARRFEPDNEIDGVLGPVVVQLCFHPSVLEGFTNDGWRSVVSGLEALISVKPIAAMITRLPQWNPENVPAPLFEKSSLLGPLLSLGVFAREWPSIAKTYFSNHETRPQGEMSSATASLRGTLKTVQSSLFQIFNSLVRASAESREGVLQYFARAININRKRAGMQVDPATVSTDSFMMNLQIILLMFCEPFMDASYSKMDRIDNAYYAHSSRIDLSDETRINATNTEADEWRQQQEPATGPPNFITEIFYLTLAASHIGQQKIVNVMEGLGKQYDELRRHLELLNGDQSWRGTPGQAQTEAAINQAKAQQDAIYAAEKAYEAQLGEPELIFRTISFVNFVSTWVIRFVDPRKKHPNPPIDLPLPKEVPAAFRVLPEYIIEDVIEYHQHVIRHSPNNLELSGKTEMLLWCLTFLSSTWYIKNPFLKAKIVDVLFFGTWSWAEHRSVLTTLLNTHPVALKQLIPALMNFYIEVEQTGASSQFYDKFNSRRSIAHIFKIIWNNQAHRDALKNEAAHNSDRFVRFVNLMINDVTYLLDESLSDLAKIHELQTEMKDSATFAAQPAPYRRERESQLRELERHTSIYVQLGSNTVDLLKIFTGETKSPFMVPEIVDRLAAMLDYNLDALVGPRCQDLKVSDPEKFKFNPKQLLSDLLQVYLNLSDQGEFARAVAADERSYRKELFEQAAGIARRKMLKSSDEIEKLGLFVLKVEETKATLQAEEDLGEIPDEFLDPLMYTLMRDPVTLPSSRAVVDRSTIKSHLLSDTKDPFNRVPLNIDDVIANVELKQRIDAFLSERRNKNTAFDKPVEDVVNMDIVQE</sequence>
<dbReference type="PROSITE" id="PS51698">
    <property type="entry name" value="U_BOX"/>
    <property type="match status" value="1"/>
</dbReference>
<dbReference type="GO" id="GO:0005737">
    <property type="term" value="C:cytoplasm"/>
    <property type="evidence" value="ECO:0007669"/>
    <property type="project" value="UniProtKB-SubCell"/>
</dbReference>
<comment type="pathway">
    <text evidence="4">Protein modification; protein ubiquitination.</text>
</comment>
<keyword evidence="9" id="KW-0833">Ubl conjugation pathway</keyword>
<dbReference type="GO" id="GO:0036503">
    <property type="term" value="P:ERAD pathway"/>
    <property type="evidence" value="ECO:0007669"/>
    <property type="project" value="InterPro"/>
</dbReference>
<dbReference type="UniPathway" id="UPA00143"/>
<feature type="domain" description="U-box" evidence="12">
    <location>
        <begin position="1024"/>
        <end position="1098"/>
    </location>
</feature>
<dbReference type="EMBL" id="MNAD01000252">
    <property type="protein sequence ID" value="OJT14674.1"/>
    <property type="molecule type" value="Genomic_DNA"/>
</dbReference>
<dbReference type="SUPFAM" id="SSF57850">
    <property type="entry name" value="RING/U-box"/>
    <property type="match status" value="1"/>
</dbReference>
<evidence type="ECO:0000256" key="2">
    <source>
        <dbReference type="ARBA" id="ARBA00004123"/>
    </source>
</evidence>
<protein>
    <recommendedName>
        <fullName evidence="6">RING-type E3 ubiquitin transferase</fullName>
        <ecNumber evidence="6">2.3.2.27</ecNumber>
    </recommendedName>
</protein>
<feature type="compositionally biased region" description="Pro residues" evidence="11">
    <location>
        <begin position="61"/>
        <end position="77"/>
    </location>
</feature>
<keyword evidence="8" id="KW-0808">Transferase</keyword>
<evidence type="ECO:0000256" key="3">
    <source>
        <dbReference type="ARBA" id="ARBA00004496"/>
    </source>
</evidence>
<dbReference type="AlphaFoldDB" id="A0A1M2W491"/>
<evidence type="ECO:0000256" key="5">
    <source>
        <dbReference type="ARBA" id="ARBA00007434"/>
    </source>
</evidence>
<evidence type="ECO:0000313" key="14">
    <source>
        <dbReference type="Proteomes" id="UP000184267"/>
    </source>
</evidence>